<keyword evidence="7" id="KW-1185">Reference proteome</keyword>
<feature type="transmembrane region" description="Helical" evidence="4">
    <location>
        <begin position="331"/>
        <end position="351"/>
    </location>
</feature>
<feature type="transmembrane region" description="Helical" evidence="4">
    <location>
        <begin position="138"/>
        <end position="157"/>
    </location>
</feature>
<dbReference type="PANTHER" id="PTHR44688">
    <property type="entry name" value="DNA-BINDING TRANSCRIPTIONAL ACTIVATOR DEVR_DOSR"/>
    <property type="match status" value="1"/>
</dbReference>
<feature type="transmembrane region" description="Helical" evidence="4">
    <location>
        <begin position="243"/>
        <end position="265"/>
    </location>
</feature>
<feature type="transmembrane region" description="Helical" evidence="4">
    <location>
        <begin position="109"/>
        <end position="132"/>
    </location>
</feature>
<gene>
    <name evidence="6" type="ORF">E5982_00695</name>
</gene>
<dbReference type="OrthoDB" id="3171335at2"/>
<dbReference type="RefSeq" id="WP_136845144.1">
    <property type="nucleotide sequence ID" value="NZ_SSTM01000001.1"/>
</dbReference>
<name>A0A4T9T9X7_9ACTN</name>
<evidence type="ECO:0000256" key="3">
    <source>
        <dbReference type="ARBA" id="ARBA00023163"/>
    </source>
</evidence>
<reference evidence="6 7" key="1">
    <citation type="submission" date="2019-04" db="EMBL/GenBank/DDBJ databases">
        <title>Microbes associate with the intestines of laboratory mice.</title>
        <authorList>
            <person name="Navarre W."/>
            <person name="Wong E."/>
            <person name="Huang K.C."/>
            <person name="Tropini C."/>
            <person name="Ng K."/>
            <person name="Yu B."/>
        </authorList>
    </citation>
    <scope>NUCLEOTIDE SEQUENCE [LARGE SCALE GENOMIC DNA]</scope>
    <source>
        <strain evidence="6 7">NM48_B13</strain>
    </source>
</reference>
<feature type="transmembrane region" description="Helical" evidence="4">
    <location>
        <begin position="169"/>
        <end position="189"/>
    </location>
</feature>
<dbReference type="CDD" id="cd06170">
    <property type="entry name" value="LuxR_C_like"/>
    <property type="match status" value="1"/>
</dbReference>
<proteinExistence type="predicted"/>
<keyword evidence="4" id="KW-0812">Transmembrane</keyword>
<keyword evidence="4" id="KW-0472">Membrane</keyword>
<feature type="transmembrane region" description="Helical" evidence="4">
    <location>
        <begin position="79"/>
        <end position="97"/>
    </location>
</feature>
<dbReference type="GO" id="GO:0003677">
    <property type="term" value="F:DNA binding"/>
    <property type="evidence" value="ECO:0007669"/>
    <property type="project" value="UniProtKB-KW"/>
</dbReference>
<organism evidence="6 7">
    <name type="scientific">Parvibacter caecicola</name>
    <dbReference type="NCBI Taxonomy" id="747645"/>
    <lineage>
        <taxon>Bacteria</taxon>
        <taxon>Bacillati</taxon>
        <taxon>Actinomycetota</taxon>
        <taxon>Coriobacteriia</taxon>
        <taxon>Coriobacteriales</taxon>
        <taxon>Coriobacteriaceae</taxon>
        <taxon>Parvibacter</taxon>
    </lineage>
</organism>
<dbReference type="SUPFAM" id="SSF46894">
    <property type="entry name" value="C-terminal effector domain of the bipartite response regulators"/>
    <property type="match status" value="1"/>
</dbReference>
<keyword evidence="1" id="KW-0805">Transcription regulation</keyword>
<dbReference type="PRINTS" id="PR00038">
    <property type="entry name" value="HTHLUXR"/>
</dbReference>
<feature type="transmembrane region" description="Helical" evidence="4">
    <location>
        <begin position="363"/>
        <end position="384"/>
    </location>
</feature>
<evidence type="ECO:0000256" key="2">
    <source>
        <dbReference type="ARBA" id="ARBA00023125"/>
    </source>
</evidence>
<dbReference type="EMBL" id="SSTM01000001">
    <property type="protein sequence ID" value="TJW12162.1"/>
    <property type="molecule type" value="Genomic_DNA"/>
</dbReference>
<evidence type="ECO:0000256" key="4">
    <source>
        <dbReference type="SAM" id="Phobius"/>
    </source>
</evidence>
<evidence type="ECO:0000256" key="1">
    <source>
        <dbReference type="ARBA" id="ARBA00023015"/>
    </source>
</evidence>
<feature type="transmembrane region" description="Helical" evidence="4">
    <location>
        <begin position="45"/>
        <end position="67"/>
    </location>
</feature>
<evidence type="ECO:0000259" key="5">
    <source>
        <dbReference type="PROSITE" id="PS50043"/>
    </source>
</evidence>
<evidence type="ECO:0000313" key="6">
    <source>
        <dbReference type="EMBL" id="TJW12162.1"/>
    </source>
</evidence>
<dbReference type="PROSITE" id="PS50043">
    <property type="entry name" value="HTH_LUXR_2"/>
    <property type="match status" value="1"/>
</dbReference>
<dbReference type="PANTHER" id="PTHR44688:SF16">
    <property type="entry name" value="DNA-BINDING TRANSCRIPTIONAL ACTIVATOR DEVR_DOSR"/>
    <property type="match status" value="1"/>
</dbReference>
<dbReference type="InterPro" id="IPR016032">
    <property type="entry name" value="Sig_transdc_resp-reg_C-effctor"/>
</dbReference>
<feature type="transmembrane region" description="Helical" evidence="4">
    <location>
        <begin position="302"/>
        <end position="325"/>
    </location>
</feature>
<dbReference type="Proteomes" id="UP000309454">
    <property type="component" value="Unassembled WGS sequence"/>
</dbReference>
<sequence>MAKEAEGAAGPADAALAVEGKREGASPAGNENESLLRELPRYSTLLPAALGLAFSRVGILTGAYGSYESSDKGLFTDGAMLIALAALLLVLLALWLWKGQLEQRTVNGLGIACAAGEVASALTLVVLCHLGLMGGIWELLACAACTLFGSGCMFYWLRFLKGSASAMAAVTVFSALAASEVLTYIAALLPAPTDFGMAALMSLAQIPCAVIACRRPFSRDIDSDSFPADYFGLSASAIESRRFLIANAVGIGAMGVVSGFLRGYPDGLPIAFTPLTRLAYAGVVIAVCVAVMACVMHRRERVFTVGAFTLMEVCALFALFVFVLAPDRLDYGAVFATAMNAFMVGFVWYVTIAFMTAGWRDPYYYACAGWIIWLGSRAVARVALVEFNQFSVDTPLMVALIAVLAAVSAQLLQTQFMSINQEIVLRETIDGLAQTSAQASAHKAEEPCAPALSDDEALNWRSHIVRIMGLDIPDESAFERTPAIEEKVHQMGRQFLLSRREEEVLVLYAQGYTQKRVADALFISPETAHAHIKRIYAKTELHSRQEIIDYLESFTN</sequence>
<evidence type="ECO:0000313" key="7">
    <source>
        <dbReference type="Proteomes" id="UP000309454"/>
    </source>
</evidence>
<feature type="transmembrane region" description="Helical" evidence="4">
    <location>
        <begin position="195"/>
        <end position="213"/>
    </location>
</feature>
<feature type="transmembrane region" description="Helical" evidence="4">
    <location>
        <begin position="277"/>
        <end position="295"/>
    </location>
</feature>
<feature type="transmembrane region" description="Helical" evidence="4">
    <location>
        <begin position="396"/>
        <end position="412"/>
    </location>
</feature>
<feature type="domain" description="HTH luxR-type" evidence="5">
    <location>
        <begin position="490"/>
        <end position="555"/>
    </location>
</feature>
<dbReference type="AlphaFoldDB" id="A0A4T9T9X7"/>
<dbReference type="InterPro" id="IPR036388">
    <property type="entry name" value="WH-like_DNA-bd_sf"/>
</dbReference>
<keyword evidence="3" id="KW-0804">Transcription</keyword>
<dbReference type="InterPro" id="IPR000792">
    <property type="entry name" value="Tscrpt_reg_LuxR_C"/>
</dbReference>
<dbReference type="Gene3D" id="1.10.10.10">
    <property type="entry name" value="Winged helix-like DNA-binding domain superfamily/Winged helix DNA-binding domain"/>
    <property type="match status" value="1"/>
</dbReference>
<dbReference type="SMART" id="SM00421">
    <property type="entry name" value="HTH_LUXR"/>
    <property type="match status" value="1"/>
</dbReference>
<dbReference type="GO" id="GO:0006355">
    <property type="term" value="P:regulation of DNA-templated transcription"/>
    <property type="evidence" value="ECO:0007669"/>
    <property type="project" value="InterPro"/>
</dbReference>
<comment type="caution">
    <text evidence="6">The sequence shown here is derived from an EMBL/GenBank/DDBJ whole genome shotgun (WGS) entry which is preliminary data.</text>
</comment>
<accession>A0A4T9T9X7</accession>
<dbReference type="Pfam" id="PF00196">
    <property type="entry name" value="GerE"/>
    <property type="match status" value="1"/>
</dbReference>
<keyword evidence="2" id="KW-0238">DNA-binding</keyword>
<keyword evidence="4" id="KW-1133">Transmembrane helix</keyword>
<protein>
    <submittedName>
        <fullName evidence="6">Helix-turn-helix transcriptional regulator</fullName>
    </submittedName>
</protein>